<evidence type="ECO:0000313" key="1">
    <source>
        <dbReference type="EMBL" id="GAA5138492.1"/>
    </source>
</evidence>
<organism evidence="1 2">
    <name type="scientific">Prosthecobacter algae</name>
    <dbReference type="NCBI Taxonomy" id="1144682"/>
    <lineage>
        <taxon>Bacteria</taxon>
        <taxon>Pseudomonadati</taxon>
        <taxon>Verrucomicrobiota</taxon>
        <taxon>Verrucomicrobiia</taxon>
        <taxon>Verrucomicrobiales</taxon>
        <taxon>Verrucomicrobiaceae</taxon>
        <taxon>Prosthecobacter</taxon>
    </lineage>
</organism>
<protein>
    <submittedName>
        <fullName evidence="1">Uncharacterized protein</fullName>
    </submittedName>
</protein>
<sequence length="72" mass="7699">MPLSPAAERRPYLSRAFQGAVVARTPLSLIASQRDARTAAIKPIHHAKPYYTGSQITASMGYPSGSKTKAAK</sequence>
<dbReference type="Proteomes" id="UP001499852">
    <property type="component" value="Unassembled WGS sequence"/>
</dbReference>
<proteinExistence type="predicted"/>
<keyword evidence="2" id="KW-1185">Reference proteome</keyword>
<name>A0ABP9P0N3_9BACT</name>
<reference evidence="2" key="1">
    <citation type="journal article" date="2019" name="Int. J. Syst. Evol. Microbiol.">
        <title>The Global Catalogue of Microorganisms (GCM) 10K type strain sequencing project: providing services to taxonomists for standard genome sequencing and annotation.</title>
        <authorList>
            <consortium name="The Broad Institute Genomics Platform"/>
            <consortium name="The Broad Institute Genome Sequencing Center for Infectious Disease"/>
            <person name="Wu L."/>
            <person name="Ma J."/>
        </authorList>
    </citation>
    <scope>NUCLEOTIDE SEQUENCE [LARGE SCALE GENOMIC DNA]</scope>
    <source>
        <strain evidence="2">JCM 18053</strain>
    </source>
</reference>
<comment type="caution">
    <text evidence="1">The sequence shown here is derived from an EMBL/GenBank/DDBJ whole genome shotgun (WGS) entry which is preliminary data.</text>
</comment>
<gene>
    <name evidence="1" type="ORF">GCM10023213_17360</name>
</gene>
<dbReference type="EMBL" id="BAABIA010000003">
    <property type="protein sequence ID" value="GAA5138492.1"/>
    <property type="molecule type" value="Genomic_DNA"/>
</dbReference>
<evidence type="ECO:0000313" key="2">
    <source>
        <dbReference type="Proteomes" id="UP001499852"/>
    </source>
</evidence>
<accession>A0ABP9P0N3</accession>